<protein>
    <submittedName>
        <fullName evidence="5">Transcriptional regulator</fullName>
    </submittedName>
</protein>
<dbReference type="AlphaFoldDB" id="A0A919FW46"/>
<dbReference type="SUPFAM" id="SSF46785">
    <property type="entry name" value="Winged helix' DNA-binding domain"/>
    <property type="match status" value="1"/>
</dbReference>
<evidence type="ECO:0000313" key="5">
    <source>
        <dbReference type="EMBL" id="GHH73084.1"/>
    </source>
</evidence>
<keyword evidence="6" id="KW-1185">Reference proteome</keyword>
<dbReference type="RefSeq" id="WP_190211936.1">
    <property type="nucleotide sequence ID" value="NZ_BNBO01000019.1"/>
</dbReference>
<reference evidence="5" key="1">
    <citation type="journal article" date="2014" name="Int. J. Syst. Evol. Microbiol.">
        <title>Complete genome sequence of Corynebacterium casei LMG S-19264T (=DSM 44701T), isolated from a smear-ripened cheese.</title>
        <authorList>
            <consortium name="US DOE Joint Genome Institute (JGI-PGF)"/>
            <person name="Walter F."/>
            <person name="Albersmeier A."/>
            <person name="Kalinowski J."/>
            <person name="Ruckert C."/>
        </authorList>
    </citation>
    <scope>NUCLEOTIDE SEQUENCE</scope>
    <source>
        <strain evidence="5">JCM 4646</strain>
    </source>
</reference>
<dbReference type="Pfam" id="PF01638">
    <property type="entry name" value="HxlR"/>
    <property type="match status" value="1"/>
</dbReference>
<comment type="caution">
    <text evidence="5">The sequence shown here is derived from an EMBL/GenBank/DDBJ whole genome shotgun (WGS) entry which is preliminary data.</text>
</comment>
<reference evidence="5" key="2">
    <citation type="submission" date="2020-09" db="EMBL/GenBank/DDBJ databases">
        <authorList>
            <person name="Sun Q."/>
            <person name="Ohkuma M."/>
        </authorList>
    </citation>
    <scope>NUCLEOTIDE SEQUENCE</scope>
    <source>
        <strain evidence="5">JCM 4646</strain>
    </source>
</reference>
<dbReference type="InterPro" id="IPR002577">
    <property type="entry name" value="HTH_HxlR"/>
</dbReference>
<proteinExistence type="predicted"/>
<dbReference type="InterPro" id="IPR036390">
    <property type="entry name" value="WH_DNA-bd_sf"/>
</dbReference>
<dbReference type="Proteomes" id="UP000617734">
    <property type="component" value="Unassembled WGS sequence"/>
</dbReference>
<organism evidence="5 6">
    <name type="scientific">Kitasatospora indigofera</name>
    <dbReference type="NCBI Taxonomy" id="67307"/>
    <lineage>
        <taxon>Bacteria</taxon>
        <taxon>Bacillati</taxon>
        <taxon>Actinomycetota</taxon>
        <taxon>Actinomycetes</taxon>
        <taxon>Kitasatosporales</taxon>
        <taxon>Streptomycetaceae</taxon>
        <taxon>Kitasatospora</taxon>
    </lineage>
</organism>
<name>A0A919FW46_9ACTN</name>
<keyword evidence="2" id="KW-0238">DNA-binding</keyword>
<dbReference type="EMBL" id="BNBO01000019">
    <property type="protein sequence ID" value="GHH73084.1"/>
    <property type="molecule type" value="Genomic_DNA"/>
</dbReference>
<dbReference type="PANTHER" id="PTHR33204">
    <property type="entry name" value="TRANSCRIPTIONAL REGULATOR, MARR FAMILY"/>
    <property type="match status" value="1"/>
</dbReference>
<evidence type="ECO:0000256" key="1">
    <source>
        <dbReference type="ARBA" id="ARBA00023015"/>
    </source>
</evidence>
<feature type="domain" description="HTH hxlR-type" evidence="4">
    <location>
        <begin position="24"/>
        <end position="122"/>
    </location>
</feature>
<dbReference type="GeneID" id="95354084"/>
<evidence type="ECO:0000259" key="4">
    <source>
        <dbReference type="PROSITE" id="PS51118"/>
    </source>
</evidence>
<gene>
    <name evidence="5" type="ORF">GCM10018781_36680</name>
</gene>
<evidence type="ECO:0000256" key="3">
    <source>
        <dbReference type="ARBA" id="ARBA00023163"/>
    </source>
</evidence>
<dbReference type="PROSITE" id="PS51118">
    <property type="entry name" value="HTH_HXLR"/>
    <property type="match status" value="1"/>
</dbReference>
<dbReference type="GO" id="GO:0003677">
    <property type="term" value="F:DNA binding"/>
    <property type="evidence" value="ECO:0007669"/>
    <property type="project" value="UniProtKB-KW"/>
</dbReference>
<accession>A0A919FW46</accession>
<dbReference type="InterPro" id="IPR036388">
    <property type="entry name" value="WH-like_DNA-bd_sf"/>
</dbReference>
<dbReference type="PANTHER" id="PTHR33204:SF18">
    <property type="entry name" value="TRANSCRIPTIONAL REGULATORY PROTEIN"/>
    <property type="match status" value="1"/>
</dbReference>
<sequence length="133" mass="14688">MTARTAADARAEARDAYRAGFAACPTNRLLDRMGDKWVGLVLKELAEGPQRYGELARSIPGASQKMLTQTLRHLERDGLLSRTVTPAVPVRVDYELTPLGQSLLPVLNAVTRWAEQNIGQVDRARRAYDAQQG</sequence>
<keyword evidence="3" id="KW-0804">Transcription</keyword>
<evidence type="ECO:0000256" key="2">
    <source>
        <dbReference type="ARBA" id="ARBA00023125"/>
    </source>
</evidence>
<evidence type="ECO:0000313" key="6">
    <source>
        <dbReference type="Proteomes" id="UP000617734"/>
    </source>
</evidence>
<keyword evidence="1" id="KW-0805">Transcription regulation</keyword>
<dbReference type="Gene3D" id="1.10.10.10">
    <property type="entry name" value="Winged helix-like DNA-binding domain superfamily/Winged helix DNA-binding domain"/>
    <property type="match status" value="1"/>
</dbReference>